<evidence type="ECO:0000256" key="2">
    <source>
        <dbReference type="ARBA" id="ARBA00022840"/>
    </source>
</evidence>
<dbReference type="GO" id="GO:0004467">
    <property type="term" value="F:long-chain fatty acid-CoA ligase activity"/>
    <property type="evidence" value="ECO:0007669"/>
    <property type="project" value="TreeGrafter"/>
</dbReference>
<evidence type="ECO:0000259" key="4">
    <source>
        <dbReference type="Pfam" id="PF00501"/>
    </source>
</evidence>
<reference evidence="5" key="1">
    <citation type="submission" date="2022-10" db="EMBL/GenBank/DDBJ databases">
        <title>Novel sulphate-reducing endosymbionts in the free-living metamonad Anaeramoeba.</title>
        <authorList>
            <person name="Jerlstrom-Hultqvist J."/>
            <person name="Cepicka I."/>
            <person name="Gallot-Lavallee L."/>
            <person name="Salas-Leiva D."/>
            <person name="Curtis B.A."/>
            <person name="Zahonova K."/>
            <person name="Pipaliya S."/>
            <person name="Dacks J."/>
            <person name="Roger A.J."/>
        </authorList>
    </citation>
    <scope>NUCLEOTIDE SEQUENCE</scope>
    <source>
        <strain evidence="5">BMAN</strain>
    </source>
</reference>
<comment type="caution">
    <text evidence="5">The sequence shown here is derived from an EMBL/GenBank/DDBJ whole genome shotgun (WGS) entry which is preliminary data.</text>
</comment>
<name>A0A9Q0LRC6_ANAIG</name>
<dbReference type="Gene3D" id="3.40.50.12780">
    <property type="entry name" value="N-terminal domain of ligase-like"/>
    <property type="match status" value="1"/>
</dbReference>
<dbReference type="Proteomes" id="UP001149090">
    <property type="component" value="Unassembled WGS sequence"/>
</dbReference>
<dbReference type="InterPro" id="IPR042099">
    <property type="entry name" value="ANL_N_sf"/>
</dbReference>
<evidence type="ECO:0000256" key="3">
    <source>
        <dbReference type="SAM" id="MobiDB-lite"/>
    </source>
</evidence>
<dbReference type="InterPro" id="IPR020845">
    <property type="entry name" value="AMP-binding_CS"/>
</dbReference>
<dbReference type="GO" id="GO:0016020">
    <property type="term" value="C:membrane"/>
    <property type="evidence" value="ECO:0007669"/>
    <property type="project" value="TreeGrafter"/>
</dbReference>
<dbReference type="GO" id="GO:0005783">
    <property type="term" value="C:endoplasmic reticulum"/>
    <property type="evidence" value="ECO:0007669"/>
    <property type="project" value="TreeGrafter"/>
</dbReference>
<keyword evidence="1" id="KW-0547">Nucleotide-binding</keyword>
<dbReference type="PANTHER" id="PTHR43272:SF33">
    <property type="entry name" value="AMP-BINDING DOMAIN-CONTAINING PROTEIN-RELATED"/>
    <property type="match status" value="1"/>
</dbReference>
<dbReference type="GO" id="GO:0005524">
    <property type="term" value="F:ATP binding"/>
    <property type="evidence" value="ECO:0007669"/>
    <property type="project" value="UniProtKB-KW"/>
</dbReference>
<dbReference type="OMA" id="ARNSPQW"/>
<feature type="region of interest" description="Disordered" evidence="3">
    <location>
        <begin position="1"/>
        <end position="27"/>
    </location>
</feature>
<keyword evidence="6" id="KW-1185">Reference proteome</keyword>
<dbReference type="SUPFAM" id="SSF56801">
    <property type="entry name" value="Acetyl-CoA synthetase-like"/>
    <property type="match status" value="1"/>
</dbReference>
<evidence type="ECO:0000313" key="6">
    <source>
        <dbReference type="Proteomes" id="UP001149090"/>
    </source>
</evidence>
<dbReference type="EMBL" id="JAPDFW010000059">
    <property type="protein sequence ID" value="KAJ5077260.1"/>
    <property type="molecule type" value="Genomic_DNA"/>
</dbReference>
<keyword evidence="5" id="KW-0436">Ligase</keyword>
<sequence>MGNFSIFEKKKPPPNPNTVQSAYPRTLPNDRNENTYSIILKENKHYVYRSPLALDSHLNQWKTETQTLYENLEDTSRRFATNRLFGTRSYDVKTKKYGDYTWVNYKDFAELRTHFGSGLRELGLVKHSRVGIFSINRLEWVATEHASYAYSFVPVPLYSTFGKLFIEYIINHAEISVIVTEEKHLELLSEVAETCKSLEKIIVMENRNEPGVKERLGDQIYAKKLVEKGKKIYMFEEIVEKGKVKPYAHEPPQPDDLCSIIYTSGTTSYPKGVMYTHRSMVAAITGFANIGYHYNETDRYLSYLPLSHVFERNLENAMVGTGGCVGFFCGDLRLVVDDIQKVAPTVFCGVPRVFMRIYDRVLERIRGESILKQYIFKVAFEQKRKAIEKNENSFLWDLLVFNKTKKQFGGKIRLVINGAAPLPSVHQEFFKILFARHTIQGWGMTETGAAGLVQVFDDIKGLGHVGPPVCCSDFRLESVPELNYSTEDRPYPRGELLIRGRNVFSGYYKDPDKTAEAFDGKWFRTGDVAQVLENGEYIAPEQLENLYTRSTFVMQIMVWGLSTENFLVAVLVPEKQPLLDKFSSSFPSLDPDSPKLYDSICSAPETKKFLLAELEKLGRESSVNGFEILKNLVIEPEPFSVENDLLTSTFKIRRHEIEKKYKDQLLSLYLK</sequence>
<protein>
    <submittedName>
        <fullName evidence="5">Long-chain-fatty-acid--coa ligase 5</fullName>
    </submittedName>
</protein>
<dbReference type="PROSITE" id="PS00455">
    <property type="entry name" value="AMP_BINDING"/>
    <property type="match status" value="1"/>
</dbReference>
<dbReference type="AlphaFoldDB" id="A0A9Q0LRC6"/>
<accession>A0A9Q0LRC6</accession>
<organism evidence="5 6">
    <name type="scientific">Anaeramoeba ignava</name>
    <name type="common">Anaerobic marine amoeba</name>
    <dbReference type="NCBI Taxonomy" id="1746090"/>
    <lineage>
        <taxon>Eukaryota</taxon>
        <taxon>Metamonada</taxon>
        <taxon>Anaeramoebidae</taxon>
        <taxon>Anaeramoeba</taxon>
    </lineage>
</organism>
<dbReference type="Pfam" id="PF00501">
    <property type="entry name" value="AMP-binding"/>
    <property type="match status" value="1"/>
</dbReference>
<dbReference type="InterPro" id="IPR000873">
    <property type="entry name" value="AMP-dep_synth/lig_dom"/>
</dbReference>
<feature type="domain" description="AMP-dependent synthetase/ligase" evidence="4">
    <location>
        <begin position="98"/>
        <end position="508"/>
    </location>
</feature>
<dbReference type="OrthoDB" id="1700726at2759"/>
<proteinExistence type="predicted"/>
<dbReference type="PANTHER" id="PTHR43272">
    <property type="entry name" value="LONG-CHAIN-FATTY-ACID--COA LIGASE"/>
    <property type="match status" value="1"/>
</dbReference>
<evidence type="ECO:0000256" key="1">
    <source>
        <dbReference type="ARBA" id="ARBA00022741"/>
    </source>
</evidence>
<keyword evidence="2" id="KW-0067">ATP-binding</keyword>
<evidence type="ECO:0000313" key="5">
    <source>
        <dbReference type="EMBL" id="KAJ5077260.1"/>
    </source>
</evidence>
<gene>
    <name evidence="5" type="ORF">M0811_00580</name>
</gene>